<dbReference type="InterPro" id="IPR058486">
    <property type="entry name" value="DUF8173"/>
</dbReference>
<evidence type="ECO:0000256" key="1">
    <source>
        <dbReference type="SAM" id="Phobius"/>
    </source>
</evidence>
<keyword evidence="1" id="KW-0472">Membrane</keyword>
<feature type="transmembrane region" description="Helical" evidence="1">
    <location>
        <begin position="293"/>
        <end position="313"/>
    </location>
</feature>
<keyword evidence="1" id="KW-0812">Transmembrane</keyword>
<keyword evidence="2" id="KW-0732">Signal</keyword>
<evidence type="ECO:0000256" key="2">
    <source>
        <dbReference type="SAM" id="SignalP"/>
    </source>
</evidence>
<name>A0ABT2ZRB6_9RHOB</name>
<protein>
    <submittedName>
        <fullName evidence="4">DUF2807 domain-containing protein</fullName>
    </submittedName>
</protein>
<evidence type="ECO:0000313" key="5">
    <source>
        <dbReference type="Proteomes" id="UP001652564"/>
    </source>
</evidence>
<feature type="domain" description="DUF8173" evidence="3">
    <location>
        <begin position="222"/>
        <end position="371"/>
    </location>
</feature>
<gene>
    <name evidence="4" type="ORF">OEZ71_15515</name>
</gene>
<feature type="transmembrane region" description="Helical" evidence="1">
    <location>
        <begin position="265"/>
        <end position="287"/>
    </location>
</feature>
<sequence length="398" mass="40874">MTFRAAIFALLTAVASPAGAGPEIQALGGDLFIGGSGTARSLEAERDVFAGGASLVIDGRVAEDLHVSGFDVDVDAQTAGDLYAAGGAVTIRAATGGDLSAAGFSLRTAPAAETGGNARLAGGTLTIEGPVRGALVATGAEIIFDAPVAGDVWLTAHNLTLGDAAKIGGKLIYSTPSEIIIPPGVIDADRITYRPLDRMQMFEEARDAWGSREYPALPGFMSFFAGFILMLAFFLGLAAICLTFLPRQVAHLKRSADNRPGTTLLTGLIGLSILFGLVPVSALTVIGLPMVPIVILTIIAIWVLGYVLGAYVVTMRLTGAFGPGDSPGRIGELGLLAVTLTAAAVLNFIPVLGWVLNFGLVLFGTGAIASVIFERMIGSAGPVRDAALEPIPDERDGA</sequence>
<reference evidence="4 5" key="1">
    <citation type="submission" date="2022-10" db="EMBL/GenBank/DDBJ databases">
        <title>Defluviimonas sp. nov., isolated from ocean surface sediments.</title>
        <authorList>
            <person name="He W."/>
            <person name="Wang L."/>
            <person name="Zhang D.-F."/>
        </authorList>
    </citation>
    <scope>NUCLEOTIDE SEQUENCE [LARGE SCALE GENOMIC DNA]</scope>
    <source>
        <strain evidence="4 5">WL0050</strain>
    </source>
</reference>
<accession>A0ABT2ZRB6</accession>
<feature type="chain" id="PRO_5046232110" evidence="2">
    <location>
        <begin position="21"/>
        <end position="398"/>
    </location>
</feature>
<dbReference type="Pfam" id="PF26514">
    <property type="entry name" value="DUF8173"/>
    <property type="match status" value="1"/>
</dbReference>
<keyword evidence="1" id="KW-1133">Transmembrane helix</keyword>
<dbReference type="EMBL" id="JAOWKZ010000004">
    <property type="protein sequence ID" value="MCV2873707.1"/>
    <property type="molecule type" value="Genomic_DNA"/>
</dbReference>
<comment type="caution">
    <text evidence="4">The sequence shown here is derived from an EMBL/GenBank/DDBJ whole genome shotgun (WGS) entry which is preliminary data.</text>
</comment>
<evidence type="ECO:0000259" key="3">
    <source>
        <dbReference type="Pfam" id="PF26514"/>
    </source>
</evidence>
<evidence type="ECO:0000313" key="4">
    <source>
        <dbReference type="EMBL" id="MCV2873707.1"/>
    </source>
</evidence>
<feature type="transmembrane region" description="Helical" evidence="1">
    <location>
        <begin position="333"/>
        <end position="349"/>
    </location>
</feature>
<keyword evidence="5" id="KW-1185">Reference proteome</keyword>
<proteinExistence type="predicted"/>
<organism evidence="4 5">
    <name type="scientific">Albidovulum litorale</name>
    <dbReference type="NCBI Taxonomy" id="2984134"/>
    <lineage>
        <taxon>Bacteria</taxon>
        <taxon>Pseudomonadati</taxon>
        <taxon>Pseudomonadota</taxon>
        <taxon>Alphaproteobacteria</taxon>
        <taxon>Rhodobacterales</taxon>
        <taxon>Paracoccaceae</taxon>
        <taxon>Albidovulum</taxon>
    </lineage>
</organism>
<feature type="transmembrane region" description="Helical" evidence="1">
    <location>
        <begin position="220"/>
        <end position="245"/>
    </location>
</feature>
<dbReference type="RefSeq" id="WP_263740943.1">
    <property type="nucleotide sequence ID" value="NZ_JAOWKZ010000004.1"/>
</dbReference>
<dbReference type="Proteomes" id="UP001652564">
    <property type="component" value="Unassembled WGS sequence"/>
</dbReference>
<feature type="signal peptide" evidence="2">
    <location>
        <begin position="1"/>
        <end position="20"/>
    </location>
</feature>